<dbReference type="InterPro" id="IPR036097">
    <property type="entry name" value="HisK_dim/P_sf"/>
</dbReference>
<dbReference type="EC" id="2.7.13.3" evidence="3"/>
<dbReference type="SMART" id="SM00388">
    <property type="entry name" value="HisKA"/>
    <property type="match status" value="1"/>
</dbReference>
<dbReference type="Pfam" id="PF02518">
    <property type="entry name" value="HATPase_c"/>
    <property type="match status" value="1"/>
</dbReference>
<dbReference type="SUPFAM" id="SSF47384">
    <property type="entry name" value="Homodimeric domain of signal transducing histidine kinase"/>
    <property type="match status" value="1"/>
</dbReference>
<feature type="transmembrane region" description="Helical" evidence="9">
    <location>
        <begin position="15"/>
        <end position="38"/>
    </location>
</feature>
<dbReference type="InterPro" id="IPR004358">
    <property type="entry name" value="Sig_transdc_His_kin-like_C"/>
</dbReference>
<dbReference type="InterPro" id="IPR003661">
    <property type="entry name" value="HisK_dim/P_dom"/>
</dbReference>
<evidence type="ECO:0000256" key="3">
    <source>
        <dbReference type="ARBA" id="ARBA00012438"/>
    </source>
</evidence>
<reference evidence="11" key="1">
    <citation type="submission" date="2020-08" db="EMBL/GenBank/DDBJ databases">
        <title>Genome public.</title>
        <authorList>
            <person name="Liu C."/>
            <person name="Sun Q."/>
        </authorList>
    </citation>
    <scope>NUCLEOTIDE SEQUENCE</scope>
    <source>
        <strain evidence="11">NSJ-40</strain>
    </source>
</reference>
<keyword evidence="9" id="KW-0812">Transmembrane</keyword>
<dbReference type="InterPro" id="IPR050351">
    <property type="entry name" value="BphY/WalK/GraS-like"/>
</dbReference>
<dbReference type="FunFam" id="3.30.565.10:FF:000006">
    <property type="entry name" value="Sensor histidine kinase WalK"/>
    <property type="match status" value="1"/>
</dbReference>
<dbReference type="Pfam" id="PF00512">
    <property type="entry name" value="HisKA"/>
    <property type="match status" value="1"/>
</dbReference>
<evidence type="ECO:0000256" key="6">
    <source>
        <dbReference type="ARBA" id="ARBA00022777"/>
    </source>
</evidence>
<organism evidence="11 12">
    <name type="scientific">Yeguia hominis</name>
    <dbReference type="NCBI Taxonomy" id="2763662"/>
    <lineage>
        <taxon>Bacteria</taxon>
        <taxon>Bacillati</taxon>
        <taxon>Bacillota</taxon>
        <taxon>Clostridia</taxon>
        <taxon>Eubacteriales</taxon>
        <taxon>Yeguiaceae</taxon>
        <taxon>Yeguia</taxon>
    </lineage>
</organism>
<comment type="catalytic activity">
    <reaction evidence="1">
        <text>ATP + protein L-histidine = ADP + protein N-phospho-L-histidine.</text>
        <dbReference type="EC" id="2.7.13.3"/>
    </reaction>
</comment>
<accession>A0A926D7D1</accession>
<evidence type="ECO:0000259" key="10">
    <source>
        <dbReference type="PROSITE" id="PS50109"/>
    </source>
</evidence>
<dbReference type="PANTHER" id="PTHR45453">
    <property type="entry name" value="PHOSPHATE REGULON SENSOR PROTEIN PHOR"/>
    <property type="match status" value="1"/>
</dbReference>
<evidence type="ECO:0000256" key="7">
    <source>
        <dbReference type="ARBA" id="ARBA00023012"/>
    </source>
</evidence>
<evidence type="ECO:0000313" key="11">
    <source>
        <dbReference type="EMBL" id="MBC8532719.1"/>
    </source>
</evidence>
<comment type="subcellular location">
    <subcellularLocation>
        <location evidence="2">Membrane</location>
    </subcellularLocation>
</comment>
<dbReference type="SMART" id="SM00387">
    <property type="entry name" value="HATPase_c"/>
    <property type="match status" value="1"/>
</dbReference>
<sequence length="452" mass="50432">MRKERSISKQISRRLIAIAIFSMVLTGAVIAFIMHCAFDAQIKHDIRLYAKALASAYTQNDGRLSLPDFETEEVRITLLSPTGEVLFESSADTSKMENHLTRPEVRKALEEGEGEATRISGTLGRQTYYYALVLKDGNILRLSMWSARMLSAYRKLIPVTVFVLLVLLGISALLSMLMTKQLVRPITAMADDVEHMDENMPYTELAPLVEAVMEEQQRKEENETIRQQFTANVSHELKTPLTSISGYAEMIETGIAQKEDIPEFAGKIHHEAGRLITLISDIIKLSELDEPSNDRDFEEVDLSAVVEKSAGYLKFHAEQAGVRLVLTAPKCMVWGNEGMLEELVYNLMDNAIRYNHPGGDVRVSVQKEPDGAALLSVVDTGIGIPKEHQSRVFERFYRVDKSRSKESGGTGLGLAIVKHVAEQHGAKLSLESEWQQGTAITVRFEAHPECAL</sequence>
<dbReference type="FunFam" id="1.10.287.130:FF:000001">
    <property type="entry name" value="Two-component sensor histidine kinase"/>
    <property type="match status" value="1"/>
</dbReference>
<keyword evidence="9" id="KW-1133">Transmembrane helix</keyword>
<keyword evidence="7" id="KW-0902">Two-component regulatory system</keyword>
<evidence type="ECO:0000313" key="12">
    <source>
        <dbReference type="Proteomes" id="UP000651482"/>
    </source>
</evidence>
<proteinExistence type="predicted"/>
<dbReference type="GO" id="GO:0005886">
    <property type="term" value="C:plasma membrane"/>
    <property type="evidence" value="ECO:0007669"/>
    <property type="project" value="TreeGrafter"/>
</dbReference>
<dbReference type="Gene3D" id="3.30.565.10">
    <property type="entry name" value="Histidine kinase-like ATPase, C-terminal domain"/>
    <property type="match status" value="1"/>
</dbReference>
<gene>
    <name evidence="11" type="ORF">IAG03_01615</name>
</gene>
<comment type="caution">
    <text evidence="11">The sequence shown here is derived from an EMBL/GenBank/DDBJ whole genome shotgun (WGS) entry which is preliminary data.</text>
</comment>
<evidence type="ECO:0000256" key="9">
    <source>
        <dbReference type="SAM" id="Phobius"/>
    </source>
</evidence>
<feature type="transmembrane region" description="Helical" evidence="9">
    <location>
        <begin position="156"/>
        <end position="178"/>
    </location>
</feature>
<keyword evidence="8 9" id="KW-0472">Membrane</keyword>
<dbReference type="InterPro" id="IPR003594">
    <property type="entry name" value="HATPase_dom"/>
</dbReference>
<dbReference type="PRINTS" id="PR00344">
    <property type="entry name" value="BCTRLSENSOR"/>
</dbReference>
<evidence type="ECO:0000256" key="1">
    <source>
        <dbReference type="ARBA" id="ARBA00000085"/>
    </source>
</evidence>
<dbReference type="SUPFAM" id="SSF55874">
    <property type="entry name" value="ATPase domain of HSP90 chaperone/DNA topoisomerase II/histidine kinase"/>
    <property type="match status" value="1"/>
</dbReference>
<dbReference type="GO" id="GO:0016036">
    <property type="term" value="P:cellular response to phosphate starvation"/>
    <property type="evidence" value="ECO:0007669"/>
    <property type="project" value="TreeGrafter"/>
</dbReference>
<dbReference type="PANTHER" id="PTHR45453:SF1">
    <property type="entry name" value="PHOSPHATE REGULON SENSOR PROTEIN PHOR"/>
    <property type="match status" value="1"/>
</dbReference>
<dbReference type="AlphaFoldDB" id="A0A926D7D1"/>
<evidence type="ECO:0000256" key="5">
    <source>
        <dbReference type="ARBA" id="ARBA00022679"/>
    </source>
</evidence>
<keyword evidence="4" id="KW-0597">Phosphoprotein</keyword>
<dbReference type="RefSeq" id="WP_249317936.1">
    <property type="nucleotide sequence ID" value="NZ_JACRSN010000002.1"/>
</dbReference>
<evidence type="ECO:0000256" key="2">
    <source>
        <dbReference type="ARBA" id="ARBA00004370"/>
    </source>
</evidence>
<dbReference type="CDD" id="cd00075">
    <property type="entry name" value="HATPase"/>
    <property type="match status" value="1"/>
</dbReference>
<protein>
    <recommendedName>
        <fullName evidence="3">histidine kinase</fullName>
        <ecNumber evidence="3">2.7.13.3</ecNumber>
    </recommendedName>
</protein>
<evidence type="ECO:0000256" key="4">
    <source>
        <dbReference type="ARBA" id="ARBA00022553"/>
    </source>
</evidence>
<dbReference type="Gene3D" id="1.10.287.130">
    <property type="match status" value="1"/>
</dbReference>
<dbReference type="PROSITE" id="PS50109">
    <property type="entry name" value="HIS_KIN"/>
    <property type="match status" value="1"/>
</dbReference>
<dbReference type="GO" id="GO:0004721">
    <property type="term" value="F:phosphoprotein phosphatase activity"/>
    <property type="evidence" value="ECO:0007669"/>
    <property type="project" value="TreeGrafter"/>
</dbReference>
<evidence type="ECO:0000256" key="8">
    <source>
        <dbReference type="ARBA" id="ARBA00023136"/>
    </source>
</evidence>
<dbReference type="InterPro" id="IPR005467">
    <property type="entry name" value="His_kinase_dom"/>
</dbReference>
<dbReference type="CDD" id="cd00082">
    <property type="entry name" value="HisKA"/>
    <property type="match status" value="1"/>
</dbReference>
<name>A0A926D7D1_9FIRM</name>
<dbReference type="GO" id="GO:0000155">
    <property type="term" value="F:phosphorelay sensor kinase activity"/>
    <property type="evidence" value="ECO:0007669"/>
    <property type="project" value="InterPro"/>
</dbReference>
<keyword evidence="5" id="KW-0808">Transferase</keyword>
<keyword evidence="12" id="KW-1185">Reference proteome</keyword>
<keyword evidence="6 11" id="KW-0418">Kinase</keyword>
<feature type="domain" description="Histidine kinase" evidence="10">
    <location>
        <begin position="232"/>
        <end position="448"/>
    </location>
</feature>
<dbReference type="InterPro" id="IPR036890">
    <property type="entry name" value="HATPase_C_sf"/>
</dbReference>
<dbReference type="Proteomes" id="UP000651482">
    <property type="component" value="Unassembled WGS sequence"/>
</dbReference>
<dbReference type="EMBL" id="JACRSN010000002">
    <property type="protein sequence ID" value="MBC8532719.1"/>
    <property type="molecule type" value="Genomic_DNA"/>
</dbReference>